<name>A0A9D1RRN3_9FIRM</name>
<organism evidence="4 5">
    <name type="scientific">Candidatus Flavonifractor merdipullorum</name>
    <dbReference type="NCBI Taxonomy" id="2838590"/>
    <lineage>
        <taxon>Bacteria</taxon>
        <taxon>Bacillati</taxon>
        <taxon>Bacillota</taxon>
        <taxon>Clostridia</taxon>
        <taxon>Eubacteriales</taxon>
        <taxon>Oscillospiraceae</taxon>
        <taxon>Flavonifractor</taxon>
    </lineage>
</organism>
<dbReference type="InterPro" id="IPR051796">
    <property type="entry name" value="ISF_SsuE-like"/>
</dbReference>
<dbReference type="AlphaFoldDB" id="A0A9D1RRN3"/>
<dbReference type="SUPFAM" id="SSF52218">
    <property type="entry name" value="Flavoproteins"/>
    <property type="match status" value="1"/>
</dbReference>
<gene>
    <name evidence="4" type="ORF">H9868_00060</name>
</gene>
<dbReference type="Proteomes" id="UP000824192">
    <property type="component" value="Unassembled WGS sequence"/>
</dbReference>
<sequence>MKVLLLNGSPHEKGCTYTALSEVAAALESDGVTAEILWVGASPTMGCMGCGGCRKIGYCVRDDVVNQIIDQLEDCDGLVVGSPVHYAAASGQITCIMDRLFYAASGKLRHKPGAAVVSARRGGTTAALDQLNKYFTINQMPVVSSRYWNMVHGNTPDEVRQDEEGLSVMRTLGHNMAWLIKCIAAGRAAGIEAPAGEPPVKTNFIR</sequence>
<evidence type="ECO:0000313" key="5">
    <source>
        <dbReference type="Proteomes" id="UP000824192"/>
    </source>
</evidence>
<evidence type="ECO:0000259" key="3">
    <source>
        <dbReference type="Pfam" id="PF03358"/>
    </source>
</evidence>
<reference evidence="4" key="1">
    <citation type="journal article" date="2021" name="PeerJ">
        <title>Extensive microbial diversity within the chicken gut microbiome revealed by metagenomics and culture.</title>
        <authorList>
            <person name="Gilroy R."/>
            <person name="Ravi A."/>
            <person name="Getino M."/>
            <person name="Pursley I."/>
            <person name="Horton D.L."/>
            <person name="Alikhan N.F."/>
            <person name="Baker D."/>
            <person name="Gharbi K."/>
            <person name="Hall N."/>
            <person name="Watson M."/>
            <person name="Adriaenssens E.M."/>
            <person name="Foster-Nyarko E."/>
            <person name="Jarju S."/>
            <person name="Secka A."/>
            <person name="Antonio M."/>
            <person name="Oren A."/>
            <person name="Chaudhuri R.R."/>
            <person name="La Ragione R."/>
            <person name="Hildebrand F."/>
            <person name="Pallen M.J."/>
        </authorList>
    </citation>
    <scope>NUCLEOTIDE SEQUENCE</scope>
    <source>
        <strain evidence="4">ChiGjej6B6-1540</strain>
    </source>
</reference>
<dbReference type="PANTHER" id="PTHR43278">
    <property type="entry name" value="NAD(P)H-DEPENDENT FMN-CONTAINING OXIDOREDUCTASE YWQN-RELATED"/>
    <property type="match status" value="1"/>
</dbReference>
<comment type="caution">
    <text evidence="4">The sequence shown here is derived from an EMBL/GenBank/DDBJ whole genome shotgun (WGS) entry which is preliminary data.</text>
</comment>
<accession>A0A9D1RRN3</accession>
<keyword evidence="1" id="KW-0285">Flavoprotein</keyword>
<evidence type="ECO:0000256" key="1">
    <source>
        <dbReference type="ARBA" id="ARBA00022630"/>
    </source>
</evidence>
<evidence type="ECO:0000313" key="4">
    <source>
        <dbReference type="EMBL" id="HIW92914.1"/>
    </source>
</evidence>
<feature type="domain" description="NADPH-dependent FMN reductase-like" evidence="3">
    <location>
        <begin position="1"/>
        <end position="153"/>
    </location>
</feature>
<dbReference type="Gene3D" id="3.40.50.360">
    <property type="match status" value="1"/>
</dbReference>
<proteinExistence type="predicted"/>
<dbReference type="Pfam" id="PF03358">
    <property type="entry name" value="FMN_red"/>
    <property type="match status" value="1"/>
</dbReference>
<dbReference type="EMBL" id="DXGA01000003">
    <property type="protein sequence ID" value="HIW92914.1"/>
    <property type="molecule type" value="Genomic_DNA"/>
</dbReference>
<protein>
    <submittedName>
        <fullName evidence="4">Flavodoxin family protein</fullName>
    </submittedName>
</protein>
<reference evidence="4" key="2">
    <citation type="submission" date="2021-04" db="EMBL/GenBank/DDBJ databases">
        <authorList>
            <person name="Gilroy R."/>
        </authorList>
    </citation>
    <scope>NUCLEOTIDE SEQUENCE</scope>
    <source>
        <strain evidence="4">ChiGjej6B6-1540</strain>
    </source>
</reference>
<evidence type="ECO:0000256" key="2">
    <source>
        <dbReference type="ARBA" id="ARBA00022643"/>
    </source>
</evidence>
<dbReference type="InterPro" id="IPR029039">
    <property type="entry name" value="Flavoprotein-like_sf"/>
</dbReference>
<keyword evidence="2" id="KW-0288">FMN</keyword>
<dbReference type="PANTHER" id="PTHR43278:SF4">
    <property type="entry name" value="NAD(P)H-DEPENDENT FMN-CONTAINING OXIDOREDUCTASE YWQN-RELATED"/>
    <property type="match status" value="1"/>
</dbReference>
<dbReference type="InterPro" id="IPR005025">
    <property type="entry name" value="FMN_Rdtase-like_dom"/>
</dbReference>
<dbReference type="GO" id="GO:0016491">
    <property type="term" value="F:oxidoreductase activity"/>
    <property type="evidence" value="ECO:0007669"/>
    <property type="project" value="InterPro"/>
</dbReference>